<evidence type="ECO:0000313" key="1">
    <source>
        <dbReference type="EMBL" id="DAE02383.1"/>
    </source>
</evidence>
<proteinExistence type="predicted"/>
<name>A0A8S5P5H5_9CAUD</name>
<sequence>MKSIMKRRELNIGNIVQVGFNKVRVVRDEKVSCDACYFRPICAKDYEALGWKQENFGFCSENERLDNVNVHFELVD</sequence>
<protein>
    <submittedName>
        <fullName evidence="1">Uncharacterized protein</fullName>
    </submittedName>
</protein>
<reference evidence="1" key="1">
    <citation type="journal article" date="2021" name="Proc. Natl. Acad. Sci. U.S.A.">
        <title>A Catalog of Tens of Thousands of Viruses from Human Metagenomes Reveals Hidden Associations with Chronic Diseases.</title>
        <authorList>
            <person name="Tisza M.J."/>
            <person name="Buck C.B."/>
        </authorList>
    </citation>
    <scope>NUCLEOTIDE SEQUENCE</scope>
    <source>
        <strain evidence="1">CttEB8</strain>
    </source>
</reference>
<organism evidence="1">
    <name type="scientific">Herelleviridae sp. cttEB8</name>
    <dbReference type="NCBI Taxonomy" id="2825832"/>
    <lineage>
        <taxon>Viruses</taxon>
        <taxon>Duplodnaviria</taxon>
        <taxon>Heunggongvirae</taxon>
        <taxon>Uroviricota</taxon>
        <taxon>Caudoviricetes</taxon>
        <taxon>Herelleviridae</taxon>
    </lineage>
</organism>
<dbReference type="EMBL" id="BK015344">
    <property type="protein sequence ID" value="DAE02383.1"/>
    <property type="molecule type" value="Genomic_DNA"/>
</dbReference>
<accession>A0A8S5P5H5</accession>